<evidence type="ECO:0000313" key="2">
    <source>
        <dbReference type="Proteomes" id="UP000009022"/>
    </source>
</evidence>
<name>B3SE82_TRIAD</name>
<dbReference type="InParanoid" id="B3SE82"/>
<protein>
    <submittedName>
        <fullName evidence="1">Uncharacterized protein</fullName>
    </submittedName>
</protein>
<proteinExistence type="predicted"/>
<dbReference type="KEGG" id="tad:TRIADDRAFT_62580"/>
<dbReference type="HOGENOM" id="CLU_1596622_0_0_1"/>
<dbReference type="GeneID" id="6759766"/>
<gene>
    <name evidence="1" type="ORF">TRIADDRAFT_62580</name>
</gene>
<sequence>MGSFCMDCTYVDWGFYEYDPKHDCVLMTSFTAGYKWKNVLCSTITWSLCERGSLKYGSTTPSAAAAASAQASVSKPKIYFYTTDATTKISANSVLANEHYSLAADTIYKQIQSSTAGLRTISSLNGISLNRCAVYCNMILACDEFTYMSFMVNDTSENVCTILTASS</sequence>
<organism evidence="1 2">
    <name type="scientific">Trichoplax adhaerens</name>
    <name type="common">Trichoplax reptans</name>
    <dbReference type="NCBI Taxonomy" id="10228"/>
    <lineage>
        <taxon>Eukaryota</taxon>
        <taxon>Metazoa</taxon>
        <taxon>Placozoa</taxon>
        <taxon>Uniplacotomia</taxon>
        <taxon>Trichoplacea</taxon>
        <taxon>Trichoplacidae</taxon>
        <taxon>Trichoplax</taxon>
    </lineage>
</organism>
<dbReference type="CTD" id="6759766"/>
<dbReference type="EMBL" id="DS985380">
    <property type="protein sequence ID" value="EDV18962.1"/>
    <property type="molecule type" value="Genomic_DNA"/>
</dbReference>
<evidence type="ECO:0000313" key="1">
    <source>
        <dbReference type="EMBL" id="EDV18962.1"/>
    </source>
</evidence>
<dbReference type="AlphaFoldDB" id="B3SE82"/>
<accession>B3SE82</accession>
<dbReference type="RefSeq" id="XP_002118551.1">
    <property type="nucleotide sequence ID" value="XM_002118515.1"/>
</dbReference>
<dbReference type="Proteomes" id="UP000009022">
    <property type="component" value="Unassembled WGS sequence"/>
</dbReference>
<reference evidence="1 2" key="1">
    <citation type="journal article" date="2008" name="Nature">
        <title>The Trichoplax genome and the nature of placozoans.</title>
        <authorList>
            <person name="Srivastava M."/>
            <person name="Begovic E."/>
            <person name="Chapman J."/>
            <person name="Putnam N.H."/>
            <person name="Hellsten U."/>
            <person name="Kawashima T."/>
            <person name="Kuo A."/>
            <person name="Mitros T."/>
            <person name="Salamov A."/>
            <person name="Carpenter M.L."/>
            <person name="Signorovitch A.Y."/>
            <person name="Moreno M.A."/>
            <person name="Kamm K."/>
            <person name="Grimwood J."/>
            <person name="Schmutz J."/>
            <person name="Shapiro H."/>
            <person name="Grigoriev I.V."/>
            <person name="Buss L.W."/>
            <person name="Schierwater B."/>
            <person name="Dellaporta S.L."/>
            <person name="Rokhsar D.S."/>
        </authorList>
    </citation>
    <scope>NUCLEOTIDE SEQUENCE [LARGE SCALE GENOMIC DNA]</scope>
    <source>
        <strain evidence="1 2">Grell-BS-1999</strain>
    </source>
</reference>
<keyword evidence="2" id="KW-1185">Reference proteome</keyword>